<dbReference type="InterPro" id="IPR052550">
    <property type="entry name" value="Pyrimidine_5'-ntase_YjjG"/>
</dbReference>
<dbReference type="EMBL" id="QWDC01000001">
    <property type="protein sequence ID" value="RFZ94798.1"/>
    <property type="molecule type" value="Genomic_DNA"/>
</dbReference>
<evidence type="ECO:0000313" key="2">
    <source>
        <dbReference type="Proteomes" id="UP000264217"/>
    </source>
</evidence>
<reference evidence="1 2" key="1">
    <citation type="submission" date="2018-08" db="EMBL/GenBank/DDBJ databases">
        <title>Mucilaginibacter sp. MYSH2.</title>
        <authorList>
            <person name="Seo T."/>
        </authorList>
    </citation>
    <scope>NUCLEOTIDE SEQUENCE [LARGE SCALE GENOMIC DNA]</scope>
    <source>
        <strain evidence="1 2">MYSH2</strain>
    </source>
</reference>
<evidence type="ECO:0000313" key="1">
    <source>
        <dbReference type="EMBL" id="RFZ94798.1"/>
    </source>
</evidence>
<keyword evidence="2" id="KW-1185">Reference proteome</keyword>
<dbReference type="InterPro" id="IPR023214">
    <property type="entry name" value="HAD_sf"/>
</dbReference>
<dbReference type="Pfam" id="PF00702">
    <property type="entry name" value="Hydrolase"/>
    <property type="match status" value="1"/>
</dbReference>
<accession>A0A372NXF9</accession>
<dbReference type="AlphaFoldDB" id="A0A372NXF9"/>
<dbReference type="Gene3D" id="3.40.50.1000">
    <property type="entry name" value="HAD superfamily/HAD-like"/>
    <property type="match status" value="1"/>
</dbReference>
<dbReference type="GO" id="GO:0016787">
    <property type="term" value="F:hydrolase activity"/>
    <property type="evidence" value="ECO:0007669"/>
    <property type="project" value="UniProtKB-KW"/>
</dbReference>
<dbReference type="RefSeq" id="WP_117390356.1">
    <property type="nucleotide sequence ID" value="NZ_QWDC01000001.1"/>
</dbReference>
<dbReference type="SFLD" id="SFLDS00003">
    <property type="entry name" value="Haloacid_Dehalogenase"/>
    <property type="match status" value="1"/>
</dbReference>
<organism evidence="1 2">
    <name type="scientific">Mucilaginibacter conchicola</name>
    <dbReference type="NCBI Taxonomy" id="2303333"/>
    <lineage>
        <taxon>Bacteria</taxon>
        <taxon>Pseudomonadati</taxon>
        <taxon>Bacteroidota</taxon>
        <taxon>Sphingobacteriia</taxon>
        <taxon>Sphingobacteriales</taxon>
        <taxon>Sphingobacteriaceae</taxon>
        <taxon>Mucilaginibacter</taxon>
    </lineage>
</organism>
<dbReference type="Gene3D" id="1.10.150.520">
    <property type="match status" value="1"/>
</dbReference>
<protein>
    <submittedName>
        <fullName evidence="1">HAD family hydrolase</fullName>
    </submittedName>
</protein>
<keyword evidence="1" id="KW-0378">Hydrolase</keyword>
<dbReference type="OrthoDB" id="7059729at2"/>
<dbReference type="SFLD" id="SFLDG01129">
    <property type="entry name" value="C1.5:_HAD__Beta-PGM__Phosphata"/>
    <property type="match status" value="1"/>
</dbReference>
<dbReference type="Proteomes" id="UP000264217">
    <property type="component" value="Unassembled WGS sequence"/>
</dbReference>
<comment type="caution">
    <text evidence="1">The sequence shown here is derived from an EMBL/GenBank/DDBJ whole genome shotgun (WGS) entry which is preliminary data.</text>
</comment>
<gene>
    <name evidence="1" type="ORF">D0C36_04480</name>
</gene>
<name>A0A372NXF9_9SPHI</name>
<proteinExistence type="predicted"/>
<dbReference type="PANTHER" id="PTHR47478:SF1">
    <property type="entry name" value="PYRIMIDINE 5'-NUCLEOTIDASE YJJG"/>
    <property type="match status" value="1"/>
</dbReference>
<dbReference type="PANTHER" id="PTHR47478">
    <property type="match status" value="1"/>
</dbReference>
<sequence length="206" mass="23705">MKRVLILDLDNTIYPVKSISENLFAQLFKLVDDNTDELTATKAKEELTRRPYQHVADEFGFSAELKEKGMQLLRNATYEQPMQAYPEYDRLRAINADKFLVTTGFTKLQHSKVKMLGINDDFKKVYVVDPELSKINKGDVFQQIMMDNGYVVEEMLVIGDDPQSEIKFANELGIDTFLFDPDNKYPEAPVTYRAIDYRDVAGIVNQ</sequence>
<dbReference type="SUPFAM" id="SSF56784">
    <property type="entry name" value="HAD-like"/>
    <property type="match status" value="1"/>
</dbReference>
<dbReference type="InterPro" id="IPR036412">
    <property type="entry name" value="HAD-like_sf"/>
</dbReference>